<organism evidence="2 3">
    <name type="scientific">Stachybotrys chlorohalonatus (strain IBT 40285)</name>
    <dbReference type="NCBI Taxonomy" id="1283841"/>
    <lineage>
        <taxon>Eukaryota</taxon>
        <taxon>Fungi</taxon>
        <taxon>Dikarya</taxon>
        <taxon>Ascomycota</taxon>
        <taxon>Pezizomycotina</taxon>
        <taxon>Sordariomycetes</taxon>
        <taxon>Hypocreomycetidae</taxon>
        <taxon>Hypocreales</taxon>
        <taxon>Stachybotryaceae</taxon>
        <taxon>Stachybotrys</taxon>
    </lineage>
</organism>
<dbReference type="HOGENOM" id="CLU_1679104_0_0_1"/>
<gene>
    <name evidence="2" type="ORF">S40285_10206</name>
</gene>
<dbReference type="AlphaFoldDB" id="A0A084QG73"/>
<dbReference type="InParanoid" id="A0A084QG73"/>
<keyword evidence="1" id="KW-0175">Coiled coil</keyword>
<dbReference type="Proteomes" id="UP000028524">
    <property type="component" value="Unassembled WGS sequence"/>
</dbReference>
<dbReference type="EMBL" id="KL660772">
    <property type="protein sequence ID" value="KFA62958.1"/>
    <property type="molecule type" value="Genomic_DNA"/>
</dbReference>
<dbReference type="OrthoDB" id="10309780at2759"/>
<keyword evidence="3" id="KW-1185">Reference proteome</keyword>
<accession>A0A084QG73</accession>
<protein>
    <submittedName>
        <fullName evidence="2">Uncharacterized protein</fullName>
    </submittedName>
</protein>
<feature type="coiled-coil region" evidence="1">
    <location>
        <begin position="8"/>
        <end position="35"/>
    </location>
</feature>
<name>A0A084QG73_STAC4</name>
<evidence type="ECO:0000256" key="1">
    <source>
        <dbReference type="SAM" id="Coils"/>
    </source>
</evidence>
<evidence type="ECO:0000313" key="3">
    <source>
        <dbReference type="Proteomes" id="UP000028524"/>
    </source>
</evidence>
<evidence type="ECO:0000313" key="2">
    <source>
        <dbReference type="EMBL" id="KFA62958.1"/>
    </source>
</evidence>
<sequence length="157" mass="18213">MPTHGERISQLEKQVAILREQNTAQSKKLDEVQADTEERWDRHLQAIQKLLSDHQARTAEFRALQFTYADSEARDREQQKMADKNTQDIGKLRDTGVKRDLDVAVLGASWTGVSAGHHELYRDHQRLRDELHTKLEELENRLETLEQQDDSEKAGQN</sequence>
<feature type="coiled-coil region" evidence="1">
    <location>
        <begin position="121"/>
        <end position="155"/>
    </location>
</feature>
<proteinExistence type="predicted"/>
<reference evidence="2 3" key="1">
    <citation type="journal article" date="2014" name="BMC Genomics">
        <title>Comparative genome sequencing reveals chemotype-specific gene clusters in the toxigenic black mold Stachybotrys.</title>
        <authorList>
            <person name="Semeiks J."/>
            <person name="Borek D."/>
            <person name="Otwinowski Z."/>
            <person name="Grishin N.V."/>
        </authorList>
    </citation>
    <scope>NUCLEOTIDE SEQUENCE [LARGE SCALE GENOMIC DNA]</scope>
    <source>
        <strain evidence="2 3">IBT 40285</strain>
    </source>
</reference>